<feature type="domain" description="Retrovirus-related Pol polyprotein from transposon TNT 1-94-like beta-barrel" evidence="1">
    <location>
        <begin position="145"/>
        <end position="191"/>
    </location>
</feature>
<gene>
    <name evidence="2" type="ORF">PHYPADRAFT_97639</name>
</gene>
<dbReference type="Pfam" id="PF22936">
    <property type="entry name" value="Pol_BBD"/>
    <property type="match status" value="1"/>
</dbReference>
<accession>A9RW12</accession>
<organism>
    <name type="scientific">Physcomitrium patens</name>
    <name type="common">Spreading-leaved earth moss</name>
    <name type="synonym">Physcomitrella patens</name>
    <dbReference type="NCBI Taxonomy" id="3218"/>
    <lineage>
        <taxon>Eukaryota</taxon>
        <taxon>Viridiplantae</taxon>
        <taxon>Streptophyta</taxon>
        <taxon>Embryophyta</taxon>
        <taxon>Bryophyta</taxon>
        <taxon>Bryophytina</taxon>
        <taxon>Bryopsida</taxon>
        <taxon>Funariidae</taxon>
        <taxon>Funariales</taxon>
        <taxon>Funariaceae</taxon>
        <taxon>Physcomitrium</taxon>
    </lineage>
</organism>
<evidence type="ECO:0000313" key="2">
    <source>
        <dbReference type="EMBL" id="EDQ52758.1"/>
    </source>
</evidence>
<proteinExistence type="predicted"/>
<evidence type="ECO:0000259" key="1">
    <source>
        <dbReference type="Pfam" id="PF22936"/>
    </source>
</evidence>
<dbReference type="AlphaFoldDB" id="A9RW12"/>
<dbReference type="EMBL" id="DS545218">
    <property type="protein sequence ID" value="EDQ52758.1"/>
    <property type="molecule type" value="Genomic_DNA"/>
</dbReference>
<dbReference type="InterPro" id="IPR054722">
    <property type="entry name" value="PolX-like_BBD"/>
</dbReference>
<protein>
    <submittedName>
        <fullName evidence="2">Predicted protein</fullName>
    </submittedName>
</protein>
<sequence>MAEGSLFEEYLRMGHVLKSNLLVLGHKVADETLVQLTLNELPPSYEDIIQSLTVLDILPTLATISSKLLNKSHRLELHRNRLGEDKALTAQFAKARLYCNKCSIQKEENTVNIVINEHQEAFSAAEDIKIALTEFTKELDKRQHWCLDSGATRHVTGNKNFPETYEPGNHGNVTTVGGEKHITETEETVYTESTYYLHSLNIPLILQTQRY</sequence>
<name>A9RW12_PHYPA</name>
<reference evidence="2" key="1">
    <citation type="journal article" date="2008" name="Science">
        <title>The Physcomitrella genome reveals evolutionary insights into the conquest of land by plants.</title>
        <authorList>
            <person name="Rensing S."/>
            <person name="Lang D."/>
            <person name="Zimmer A."/>
            <person name="Terry A."/>
            <person name="Salamov A."/>
            <person name="Shapiro H."/>
            <person name="Nishiyama T."/>
            <person name="Perroud P.-F."/>
            <person name="Lindquist E."/>
            <person name="Kamisugi Y."/>
            <person name="Tanahashi T."/>
            <person name="Sakakibara K."/>
            <person name="Fujita T."/>
            <person name="Oishi K."/>
            <person name="Shin-I T."/>
            <person name="Kuroki Y."/>
            <person name="Toyoda A."/>
            <person name="Suzuki Y."/>
            <person name="Hashimoto A."/>
            <person name="Yamaguchi K."/>
            <person name="Sugano A."/>
            <person name="Kohara Y."/>
            <person name="Fujiyama A."/>
            <person name="Anterola A."/>
            <person name="Aoki S."/>
            <person name="Ashton N."/>
            <person name="Barbazuk W.B."/>
            <person name="Barker E."/>
            <person name="Bennetzen J."/>
            <person name="Bezanilla M."/>
            <person name="Blankenship R."/>
            <person name="Cho S.H."/>
            <person name="Dutcher S."/>
            <person name="Estelle M."/>
            <person name="Fawcett J.A."/>
            <person name="Gundlach H."/>
            <person name="Hanada K."/>
            <person name="Heyl A."/>
            <person name="Hicks K.A."/>
            <person name="Hugh J."/>
            <person name="Lohr M."/>
            <person name="Mayer K."/>
            <person name="Melkozernov A."/>
            <person name="Murata T."/>
            <person name="Nelson D."/>
            <person name="Pils B."/>
            <person name="Prigge M."/>
            <person name="Reiss B."/>
            <person name="Renner T."/>
            <person name="Rombauts S."/>
            <person name="Rushton P."/>
            <person name="Sanderfoot A."/>
            <person name="Schween G."/>
            <person name="Shiu S.-H."/>
            <person name="Stueber K."/>
            <person name="Theodoulou F.L."/>
            <person name="Tu H."/>
            <person name="Van de Peer Y."/>
            <person name="Verrier P.J."/>
            <person name="Waters E."/>
            <person name="Wood A."/>
            <person name="Yang L."/>
            <person name="Cove D."/>
            <person name="Cuming A."/>
            <person name="Hasebe M."/>
            <person name="Lucas S."/>
            <person name="Mishler D.B."/>
            <person name="Reski R."/>
            <person name="Grigoriev I."/>
            <person name="Quatrano R.S."/>
            <person name="Boore J.L."/>
        </authorList>
    </citation>
    <scope>NUCLEOTIDE SEQUENCE [LARGE SCALE GENOMIC DNA]</scope>
</reference>